<evidence type="ECO:0000313" key="3">
    <source>
        <dbReference type="Proteomes" id="UP000094828"/>
    </source>
</evidence>
<organism evidence="2 3">
    <name type="scientific">Planctopirus hydrillae</name>
    <dbReference type="NCBI Taxonomy" id="1841610"/>
    <lineage>
        <taxon>Bacteria</taxon>
        <taxon>Pseudomonadati</taxon>
        <taxon>Planctomycetota</taxon>
        <taxon>Planctomycetia</taxon>
        <taxon>Planctomycetales</taxon>
        <taxon>Planctomycetaceae</taxon>
        <taxon>Planctopirus</taxon>
    </lineage>
</organism>
<evidence type="ECO:0008006" key="4">
    <source>
        <dbReference type="Google" id="ProtNLM"/>
    </source>
</evidence>
<feature type="compositionally biased region" description="Basic and acidic residues" evidence="1">
    <location>
        <begin position="19"/>
        <end position="28"/>
    </location>
</feature>
<evidence type="ECO:0000313" key="2">
    <source>
        <dbReference type="EMBL" id="ODA27864.1"/>
    </source>
</evidence>
<accession>A0A1C3E3P4</accession>
<name>A0A1C3E3P4_9PLAN</name>
<dbReference type="Proteomes" id="UP000094828">
    <property type="component" value="Unassembled WGS sequence"/>
</dbReference>
<dbReference type="OrthoDB" id="210999at2"/>
<dbReference type="EMBL" id="LYDR01000159">
    <property type="protein sequence ID" value="ODA27864.1"/>
    <property type="molecule type" value="Genomic_DNA"/>
</dbReference>
<gene>
    <name evidence="2" type="ORF">A6X21_15030</name>
</gene>
<sequence length="311" mass="34881">MFYPSDNQPAEGSPFGDDEVARSGHDSAKYQNPNDHQRDDQSESESIESESWIHGILDDISQSILHGQLDDAELLLNRLCDAEVAPRECLELFTILSLRRGHLRDAMGYACQLQDFANELGCRQTQSRAASMIARVYRQIGDFTSARRFQQLAIYSSESSDAFDLSNLALDALMASRVTLADQLAQAALSLECDDESAELSELPDQSGADWGTLALVAMLNGDADETFSRLRLAWRHHRQAGDQLGMGLDQLHVAQLCEVHGEYIRAGRRLKKAISHFEKAQAQPQLEEAQQRMSRLQRIIGRLEHPVEWN</sequence>
<reference evidence="2 3" key="1">
    <citation type="submission" date="2016-05" db="EMBL/GenBank/DDBJ databases">
        <title>Genomic and physiological characterization of Planctopirus sp. isolated from fresh water lake.</title>
        <authorList>
            <person name="Subhash Y."/>
            <person name="Ramana C."/>
        </authorList>
    </citation>
    <scope>NUCLEOTIDE SEQUENCE [LARGE SCALE GENOMIC DNA]</scope>
    <source>
        <strain evidence="2 3">JC280</strain>
    </source>
</reference>
<proteinExistence type="predicted"/>
<dbReference type="Gene3D" id="1.25.40.10">
    <property type="entry name" value="Tetratricopeptide repeat domain"/>
    <property type="match status" value="1"/>
</dbReference>
<evidence type="ECO:0000256" key="1">
    <source>
        <dbReference type="SAM" id="MobiDB-lite"/>
    </source>
</evidence>
<keyword evidence="3" id="KW-1185">Reference proteome</keyword>
<dbReference type="AlphaFoldDB" id="A0A1C3E3P4"/>
<dbReference type="InterPro" id="IPR011990">
    <property type="entry name" value="TPR-like_helical_dom_sf"/>
</dbReference>
<comment type="caution">
    <text evidence="2">The sequence shown here is derived from an EMBL/GenBank/DDBJ whole genome shotgun (WGS) entry which is preliminary data.</text>
</comment>
<protein>
    <recommendedName>
        <fullName evidence="4">MalT-like TPR region domain-containing protein</fullName>
    </recommendedName>
</protein>
<feature type="region of interest" description="Disordered" evidence="1">
    <location>
        <begin position="1"/>
        <end position="47"/>
    </location>
</feature>
<dbReference type="RefSeq" id="WP_068853462.1">
    <property type="nucleotide sequence ID" value="NZ_LYDR01000159.1"/>
</dbReference>
<feature type="compositionally biased region" description="Polar residues" evidence="1">
    <location>
        <begin position="1"/>
        <end position="10"/>
    </location>
</feature>